<dbReference type="AlphaFoldDB" id="A0A1D1V1R6"/>
<reference evidence="2 3" key="1">
    <citation type="journal article" date="2016" name="Nat. Commun.">
        <title>Extremotolerant tardigrade genome and improved radiotolerance of human cultured cells by tardigrade-unique protein.</title>
        <authorList>
            <person name="Hashimoto T."/>
            <person name="Horikawa D.D."/>
            <person name="Saito Y."/>
            <person name="Kuwahara H."/>
            <person name="Kozuka-Hata H."/>
            <person name="Shin-I T."/>
            <person name="Minakuchi Y."/>
            <person name="Ohishi K."/>
            <person name="Motoyama A."/>
            <person name="Aizu T."/>
            <person name="Enomoto A."/>
            <person name="Kondo K."/>
            <person name="Tanaka S."/>
            <person name="Hara Y."/>
            <person name="Koshikawa S."/>
            <person name="Sagara H."/>
            <person name="Miura T."/>
            <person name="Yokobori S."/>
            <person name="Miyagawa K."/>
            <person name="Suzuki Y."/>
            <person name="Kubo T."/>
            <person name="Oyama M."/>
            <person name="Kohara Y."/>
            <person name="Fujiyama A."/>
            <person name="Arakawa K."/>
            <person name="Katayama T."/>
            <person name="Toyoda A."/>
            <person name="Kunieda T."/>
        </authorList>
    </citation>
    <scope>NUCLEOTIDE SEQUENCE [LARGE SCALE GENOMIC DNA]</scope>
    <source>
        <strain evidence="2 3">YOKOZUNA-1</strain>
    </source>
</reference>
<evidence type="ECO:0000313" key="3">
    <source>
        <dbReference type="Proteomes" id="UP000186922"/>
    </source>
</evidence>
<organism evidence="2 3">
    <name type="scientific">Ramazzottius varieornatus</name>
    <name type="common">Water bear</name>
    <name type="synonym">Tardigrade</name>
    <dbReference type="NCBI Taxonomy" id="947166"/>
    <lineage>
        <taxon>Eukaryota</taxon>
        <taxon>Metazoa</taxon>
        <taxon>Ecdysozoa</taxon>
        <taxon>Tardigrada</taxon>
        <taxon>Eutardigrada</taxon>
        <taxon>Parachela</taxon>
        <taxon>Hypsibioidea</taxon>
        <taxon>Ramazzottiidae</taxon>
        <taxon>Ramazzottius</taxon>
    </lineage>
</organism>
<comment type="caution">
    <text evidence="2">The sequence shown here is derived from an EMBL/GenBank/DDBJ whole genome shotgun (WGS) entry which is preliminary data.</text>
</comment>
<accession>A0A1D1V1R6</accession>
<name>A0A1D1V1R6_RAMVA</name>
<dbReference type="EMBL" id="BDGG01000002">
    <property type="protein sequence ID" value="GAU92398.1"/>
    <property type="molecule type" value="Genomic_DNA"/>
</dbReference>
<keyword evidence="3" id="KW-1185">Reference proteome</keyword>
<protein>
    <submittedName>
        <fullName evidence="2">Uncharacterized protein</fullName>
    </submittedName>
</protein>
<sequence length="155" mass="17049">MKNAIGIGGCSGELYVDRYLELSLFRGGGRRVLQAMYTAVLATLYEKGREIVFHADSKDSIALCDVRIELRRSKSVPGEPNGRGQSHASDGGSTWPRRKATSARTVNRGSDVIGGGMIVNDWIAFCYRKSQLWSPSSALPRDISRLTSRQRCAIL</sequence>
<feature type="compositionally biased region" description="Polar residues" evidence="1">
    <location>
        <begin position="83"/>
        <end position="92"/>
    </location>
</feature>
<proteinExistence type="predicted"/>
<evidence type="ECO:0000313" key="2">
    <source>
        <dbReference type="EMBL" id="GAU92398.1"/>
    </source>
</evidence>
<evidence type="ECO:0000256" key="1">
    <source>
        <dbReference type="SAM" id="MobiDB-lite"/>
    </source>
</evidence>
<dbReference type="Proteomes" id="UP000186922">
    <property type="component" value="Unassembled WGS sequence"/>
</dbReference>
<feature type="region of interest" description="Disordered" evidence="1">
    <location>
        <begin position="74"/>
        <end position="103"/>
    </location>
</feature>
<dbReference type="Gene3D" id="3.75.10.10">
    <property type="entry name" value="L-arginine/glycine Amidinotransferase, Chain A"/>
    <property type="match status" value="1"/>
</dbReference>
<gene>
    <name evidence="2" type="primary">RvY_04482</name>
    <name evidence="2" type="synonym">RvY_04482.1</name>
    <name evidence="2" type="ORF">RvY_04482-1</name>
</gene>